<dbReference type="PANTHER" id="PTHR33529">
    <property type="entry name" value="SLR0882 PROTEIN-RELATED"/>
    <property type="match status" value="1"/>
</dbReference>
<dbReference type="PANTHER" id="PTHR33529:SF8">
    <property type="entry name" value="PERMEASE, YJGP_YJGQ FAMILY"/>
    <property type="match status" value="1"/>
</dbReference>
<feature type="transmembrane region" description="Helical" evidence="6">
    <location>
        <begin position="99"/>
        <end position="122"/>
    </location>
</feature>
<comment type="caution">
    <text evidence="7">The sequence shown here is derived from an EMBL/GenBank/DDBJ whole genome shotgun (WGS) entry which is preliminary data.</text>
</comment>
<feature type="transmembrane region" description="Helical" evidence="6">
    <location>
        <begin position="314"/>
        <end position="334"/>
    </location>
</feature>
<keyword evidence="3 6" id="KW-0812">Transmembrane</keyword>
<evidence type="ECO:0000256" key="3">
    <source>
        <dbReference type="ARBA" id="ARBA00022692"/>
    </source>
</evidence>
<evidence type="ECO:0000256" key="2">
    <source>
        <dbReference type="ARBA" id="ARBA00022475"/>
    </source>
</evidence>
<feature type="transmembrane region" description="Helical" evidence="6">
    <location>
        <begin position="346"/>
        <end position="368"/>
    </location>
</feature>
<accession>A0A5J4KUE9</accession>
<comment type="subcellular location">
    <subcellularLocation>
        <location evidence="1">Cell membrane</location>
        <topology evidence="1">Multi-pass membrane protein</topology>
    </subcellularLocation>
</comment>
<dbReference type="GO" id="GO:0015920">
    <property type="term" value="P:lipopolysaccharide transport"/>
    <property type="evidence" value="ECO:0007669"/>
    <property type="project" value="TreeGrafter"/>
</dbReference>
<evidence type="ECO:0000256" key="6">
    <source>
        <dbReference type="SAM" id="Phobius"/>
    </source>
</evidence>
<keyword evidence="5 6" id="KW-0472">Membrane</keyword>
<feature type="transmembrane region" description="Helical" evidence="6">
    <location>
        <begin position="12"/>
        <end position="33"/>
    </location>
</feature>
<protein>
    <submittedName>
        <fullName evidence="7">YjgP/YjgQ family permease</fullName>
    </submittedName>
</protein>
<evidence type="ECO:0000256" key="4">
    <source>
        <dbReference type="ARBA" id="ARBA00022989"/>
    </source>
</evidence>
<feature type="transmembrane region" description="Helical" evidence="6">
    <location>
        <begin position="60"/>
        <end position="78"/>
    </location>
</feature>
<gene>
    <name evidence="7" type="ORF">A45J_0964</name>
</gene>
<organism evidence="7">
    <name type="scientific">hot springs metagenome</name>
    <dbReference type="NCBI Taxonomy" id="433727"/>
    <lineage>
        <taxon>unclassified sequences</taxon>
        <taxon>metagenomes</taxon>
        <taxon>ecological metagenomes</taxon>
    </lineage>
</organism>
<evidence type="ECO:0000256" key="5">
    <source>
        <dbReference type="ARBA" id="ARBA00023136"/>
    </source>
</evidence>
<dbReference type="AlphaFoldDB" id="A0A5J4KUE9"/>
<sequence>MLIIQRLYIKEFLKVLLILTFGISAVFSIIGLIDKIDDFMPYKPSFNLLMLYTALSIPKYTNYLLPMSILLSSLFIFSQAIKRREIIAIKAATGKMKKVLIPFVIIGIILTSFAFLLGEIIVPTTSKKLHSIKNKIIKKERGLAFKEGTLYIRGKDGSVVRISLYLPDKNISKGVSIFKFDKEGLKERLDAETGLWKDNVWKLKDVTLYDIAKGQIRKIKEAVYPAIESPKIFQEDMWKVEEMTIIEMVKYKQRLDEAGFKNIKLLVDISSRLSYPLINLFMLLLGISLSLGGDFRGHWLLKLISSQKIKEGTLGSGIIAAGLGLLISLVYWFGYSLFLSLGYAGAISPLIAPWVVPIIFAVISVYLYSQIPE</sequence>
<dbReference type="Pfam" id="PF03739">
    <property type="entry name" value="LptF_LptG"/>
    <property type="match status" value="1"/>
</dbReference>
<reference evidence="7" key="1">
    <citation type="submission" date="2019-10" db="EMBL/GenBank/DDBJ databases">
        <title>Metagenomic sequencing of thiosulfate-disproportionating enrichment culture.</title>
        <authorList>
            <person name="Umezawa K."/>
            <person name="Kojima H."/>
            <person name="Fukui M."/>
        </authorList>
    </citation>
    <scope>NUCLEOTIDE SEQUENCE</scope>
    <source>
        <strain evidence="7">45J</strain>
    </source>
</reference>
<feature type="transmembrane region" description="Helical" evidence="6">
    <location>
        <begin position="273"/>
        <end position="293"/>
    </location>
</feature>
<dbReference type="InterPro" id="IPR005495">
    <property type="entry name" value="LptG/LptF_permease"/>
</dbReference>
<dbReference type="EMBL" id="BLAB01000001">
    <property type="protein sequence ID" value="GER93228.1"/>
    <property type="molecule type" value="Genomic_DNA"/>
</dbReference>
<name>A0A5J4KUE9_9ZZZZ</name>
<proteinExistence type="predicted"/>
<evidence type="ECO:0000256" key="1">
    <source>
        <dbReference type="ARBA" id="ARBA00004651"/>
    </source>
</evidence>
<keyword evidence="4 6" id="KW-1133">Transmembrane helix</keyword>
<dbReference type="GO" id="GO:0043190">
    <property type="term" value="C:ATP-binding cassette (ABC) transporter complex"/>
    <property type="evidence" value="ECO:0007669"/>
    <property type="project" value="TreeGrafter"/>
</dbReference>
<evidence type="ECO:0000313" key="7">
    <source>
        <dbReference type="EMBL" id="GER93228.1"/>
    </source>
</evidence>
<keyword evidence="2" id="KW-1003">Cell membrane</keyword>